<dbReference type="HOGENOM" id="CLU_2296629_0_0_1"/>
<dbReference type="EnsemblPlants" id="PGSC0003DMT400097103">
    <property type="protein sequence ID" value="PGSC0003DMT400097103"/>
    <property type="gene ID" value="PGSC0003DMG400046674"/>
</dbReference>
<dbReference type="Gramene" id="PGSC0003DMT400097103">
    <property type="protein sequence ID" value="PGSC0003DMT400097103"/>
    <property type="gene ID" value="PGSC0003DMG400046674"/>
</dbReference>
<dbReference type="Proteomes" id="UP000011115">
    <property type="component" value="Unassembled WGS sequence"/>
</dbReference>
<evidence type="ECO:0000313" key="2">
    <source>
        <dbReference type="Proteomes" id="UP000011115"/>
    </source>
</evidence>
<dbReference type="InParanoid" id="M1DZX2"/>
<accession>M1DZX2</accession>
<name>M1DZX2_SOLTU</name>
<organism evidence="1 2">
    <name type="scientific">Solanum tuberosum</name>
    <name type="common">Potato</name>
    <dbReference type="NCBI Taxonomy" id="4113"/>
    <lineage>
        <taxon>Eukaryota</taxon>
        <taxon>Viridiplantae</taxon>
        <taxon>Streptophyta</taxon>
        <taxon>Embryophyta</taxon>
        <taxon>Tracheophyta</taxon>
        <taxon>Spermatophyta</taxon>
        <taxon>Magnoliopsida</taxon>
        <taxon>eudicotyledons</taxon>
        <taxon>Gunneridae</taxon>
        <taxon>Pentapetalae</taxon>
        <taxon>asterids</taxon>
        <taxon>lamiids</taxon>
        <taxon>Solanales</taxon>
        <taxon>Solanaceae</taxon>
        <taxon>Solanoideae</taxon>
        <taxon>Solaneae</taxon>
        <taxon>Solanum</taxon>
    </lineage>
</organism>
<proteinExistence type="predicted"/>
<reference evidence="1" key="2">
    <citation type="submission" date="2015-06" db="UniProtKB">
        <authorList>
            <consortium name="EnsemblPlants"/>
        </authorList>
    </citation>
    <scope>IDENTIFICATION</scope>
    <source>
        <strain evidence="1">DM1-3 516 R44</strain>
    </source>
</reference>
<evidence type="ECO:0000313" key="1">
    <source>
        <dbReference type="EnsemblPlants" id="PGSC0003DMT400097103"/>
    </source>
</evidence>
<keyword evidence="2" id="KW-1185">Reference proteome</keyword>
<protein>
    <submittedName>
        <fullName evidence="1">Uncharacterized protein</fullName>
    </submittedName>
</protein>
<reference evidence="2" key="1">
    <citation type="journal article" date="2011" name="Nature">
        <title>Genome sequence and analysis of the tuber crop potato.</title>
        <authorList>
            <consortium name="The Potato Genome Sequencing Consortium"/>
        </authorList>
    </citation>
    <scope>NUCLEOTIDE SEQUENCE [LARGE SCALE GENOMIC DNA]</scope>
    <source>
        <strain evidence="2">cv. DM1-3 516 R44</strain>
    </source>
</reference>
<sequence>MDANFKKPVLRNNNGSYRPGSIERGALGKRSMVHSIQTKVGRNDESLFDTENFNFALGMGPRRLFMECLSLCSASKMDFHNDVGIDDKVVRYLDVLVFQVV</sequence>
<dbReference type="AlphaFoldDB" id="M1DZX2"/>
<dbReference type="PaxDb" id="4113-PGSC0003DMT400097103"/>